<evidence type="ECO:0000256" key="3">
    <source>
        <dbReference type="ARBA" id="ARBA00022840"/>
    </source>
</evidence>
<keyword evidence="6" id="KW-1185">Reference proteome</keyword>
<dbReference type="Proteomes" id="UP001194714">
    <property type="component" value="Unassembled WGS sequence"/>
</dbReference>
<proteinExistence type="predicted"/>
<evidence type="ECO:0000313" key="5">
    <source>
        <dbReference type="EMBL" id="MBF5060202.1"/>
    </source>
</evidence>
<protein>
    <recommendedName>
        <fullName evidence="4">ABC transporter domain-containing protein</fullName>
    </recommendedName>
</protein>
<dbReference type="SMART" id="SM00382">
    <property type="entry name" value="AAA"/>
    <property type="match status" value="1"/>
</dbReference>
<evidence type="ECO:0000259" key="4">
    <source>
        <dbReference type="PROSITE" id="PS50893"/>
    </source>
</evidence>
<organism evidence="5 6">
    <name type="scientific">Candidatus Neptunichlamydia vexilliferae</name>
    <dbReference type="NCBI Taxonomy" id="1651774"/>
    <lineage>
        <taxon>Bacteria</taxon>
        <taxon>Pseudomonadati</taxon>
        <taxon>Chlamydiota</taxon>
        <taxon>Chlamydiia</taxon>
        <taxon>Parachlamydiales</taxon>
        <taxon>Simkaniaceae</taxon>
        <taxon>Candidatus Neptunichlamydia</taxon>
    </lineage>
</organism>
<comment type="caution">
    <text evidence="5">The sequence shown here is derived from an EMBL/GenBank/DDBJ whole genome shotgun (WGS) entry which is preliminary data.</text>
</comment>
<dbReference type="SUPFAM" id="SSF52540">
    <property type="entry name" value="P-loop containing nucleoside triphosphate hydrolases"/>
    <property type="match status" value="1"/>
</dbReference>
<dbReference type="InterPro" id="IPR003593">
    <property type="entry name" value="AAA+_ATPase"/>
</dbReference>
<dbReference type="Pfam" id="PF00005">
    <property type="entry name" value="ABC_tran"/>
    <property type="match status" value="1"/>
</dbReference>
<reference evidence="5 6" key="1">
    <citation type="submission" date="2020-01" db="EMBL/GenBank/DDBJ databases">
        <title>Draft genome sequence of Cand. Neptunochlamydia vexilliferae K9.</title>
        <authorList>
            <person name="Schulz F."/>
            <person name="Koestlbacher S."/>
            <person name="Wascher F."/>
            <person name="Pizzetti I."/>
            <person name="Horn M."/>
        </authorList>
    </citation>
    <scope>NUCLEOTIDE SEQUENCE [LARGE SCALE GENOMIC DNA]</scope>
    <source>
        <strain evidence="5 6">K9</strain>
    </source>
</reference>
<sequence length="243" mass="27093">MIDIHNLWKAYEGNQVLRGLTLKVNKGETLVILGRSGVGKSVLLKHIIGISHADKGHIEVDGVRISDLQGEERYAATRNMGMLFQGAALFDSMSIEENTGFYLNQHEKLPKSEVQDRVDEALTMVDLEGTQKKMPSELSGGMRKRAGLARLIVYRPEYLLYDEPTTGLDPITAMQINELIVKTQEELKATSIVVTHDIISALFVGDRLALHKEGQIAYIDEPAPFLEIDDPIIAFLRSQVKHS</sequence>
<dbReference type="PANTHER" id="PTHR43023:SF6">
    <property type="entry name" value="INTERMEMBRANE PHOSPHOLIPID TRANSPORT SYSTEM ATP-BINDING PROTEIN MLAF"/>
    <property type="match status" value="1"/>
</dbReference>
<keyword evidence="1" id="KW-0813">Transport</keyword>
<name>A0ABS0B2U8_9BACT</name>
<dbReference type="RefSeq" id="WP_194848523.1">
    <property type="nucleotide sequence ID" value="NZ_JAAEJV010000092.1"/>
</dbReference>
<evidence type="ECO:0000313" key="6">
    <source>
        <dbReference type="Proteomes" id="UP001194714"/>
    </source>
</evidence>
<evidence type="ECO:0000256" key="2">
    <source>
        <dbReference type="ARBA" id="ARBA00022741"/>
    </source>
</evidence>
<dbReference type="PROSITE" id="PS00211">
    <property type="entry name" value="ABC_TRANSPORTER_1"/>
    <property type="match status" value="1"/>
</dbReference>
<dbReference type="Gene3D" id="3.40.50.300">
    <property type="entry name" value="P-loop containing nucleotide triphosphate hydrolases"/>
    <property type="match status" value="1"/>
</dbReference>
<dbReference type="EMBL" id="JAAEJV010000092">
    <property type="protein sequence ID" value="MBF5060202.1"/>
    <property type="molecule type" value="Genomic_DNA"/>
</dbReference>
<dbReference type="InterPro" id="IPR027417">
    <property type="entry name" value="P-loop_NTPase"/>
</dbReference>
<keyword evidence="3" id="KW-0067">ATP-binding</keyword>
<gene>
    <name evidence="5" type="ORF">NEPTK9_001733</name>
</gene>
<keyword evidence="2" id="KW-0547">Nucleotide-binding</keyword>
<dbReference type="InterPro" id="IPR003439">
    <property type="entry name" value="ABC_transporter-like_ATP-bd"/>
</dbReference>
<dbReference type="PROSITE" id="PS50893">
    <property type="entry name" value="ABC_TRANSPORTER_2"/>
    <property type="match status" value="1"/>
</dbReference>
<dbReference type="PANTHER" id="PTHR43023">
    <property type="entry name" value="PROTEIN TRIGALACTOSYLDIACYLGLYCEROL 3, CHLOROPLASTIC"/>
    <property type="match status" value="1"/>
</dbReference>
<evidence type="ECO:0000256" key="1">
    <source>
        <dbReference type="ARBA" id="ARBA00022448"/>
    </source>
</evidence>
<feature type="domain" description="ABC transporter" evidence="4">
    <location>
        <begin position="2"/>
        <end position="238"/>
    </location>
</feature>
<accession>A0ABS0B2U8</accession>
<dbReference type="InterPro" id="IPR017871">
    <property type="entry name" value="ABC_transporter-like_CS"/>
</dbReference>